<name>A0A1I6P7A6_9BACL</name>
<sequence length="403" mass="47908">MERVLDNINQAIYIDRKIDHYIKEFEIENLNTYIIDYNKLYNNIKISSISIFFALFHREFNVLFKYTNTRIRNGRITADESRLLLYLIDELKTVQANVRNTPYEFEVNQDYARIIEEMDKFLEESYGSPIPNGFERIIILENIPMFYLKSSVETTTAKVKGLFSTKLIGEGSYATVYKYKDEYYNRFFVIKKAHKSLTEKELERFRIEFEEMQKLKSPYVIEVYTFDEMNFQYIMEYADVTLDKYISINNSIIKMNERIGLVRQILQAFIYISSKGVFHRDISTRNILIKKYDGLNVIKVSDFGLVKRENSCLTSKNTQFKGSLNDPKLEVYGFDTYEIRHETYALTRLVYFVMTGRINIRKMDNNDFEAFINKGISDNMEERYSSVEELKSEFSKVTNNYFV</sequence>
<gene>
    <name evidence="3" type="ORF">SAMN05444972_101406</name>
</gene>
<reference evidence="4" key="1">
    <citation type="submission" date="2016-10" db="EMBL/GenBank/DDBJ databases">
        <authorList>
            <person name="Varghese N."/>
            <person name="Submissions S."/>
        </authorList>
    </citation>
    <scope>NUCLEOTIDE SEQUENCE [LARGE SCALE GENOMIC DNA]</scope>
    <source>
        <strain evidence="4">DSM 45789</strain>
    </source>
</reference>
<dbReference type="PANTHER" id="PTHR24361">
    <property type="entry name" value="MITOGEN-ACTIVATED KINASE KINASE KINASE"/>
    <property type="match status" value="1"/>
</dbReference>
<evidence type="ECO:0000313" key="4">
    <source>
        <dbReference type="Proteomes" id="UP000198660"/>
    </source>
</evidence>
<evidence type="ECO:0000259" key="2">
    <source>
        <dbReference type="PROSITE" id="PS50011"/>
    </source>
</evidence>
<keyword evidence="3" id="KW-0418">Kinase</keyword>
<dbReference type="InterPro" id="IPR053235">
    <property type="entry name" value="Ser_Thr_kinase"/>
</dbReference>
<keyword evidence="1" id="KW-0067">ATP-binding</keyword>
<keyword evidence="3" id="KW-0808">Transferase</keyword>
<dbReference type="EMBL" id="FPAA01000001">
    <property type="protein sequence ID" value="SFS36073.1"/>
    <property type="molecule type" value="Genomic_DNA"/>
</dbReference>
<dbReference type="PANTHER" id="PTHR24361:SF785">
    <property type="entry name" value="DUAL SPECIFICITY MITOGEN-ACTIVATED PROTEIN KINASE KINASE 1"/>
    <property type="match status" value="1"/>
</dbReference>
<accession>A0A1I6P7A6</accession>
<protein>
    <submittedName>
        <fullName evidence="3">Protein kinase domain-containing protein</fullName>
    </submittedName>
</protein>
<dbReference type="GO" id="GO:0005737">
    <property type="term" value="C:cytoplasm"/>
    <property type="evidence" value="ECO:0007669"/>
    <property type="project" value="TreeGrafter"/>
</dbReference>
<dbReference type="Pfam" id="PF00069">
    <property type="entry name" value="Pkinase"/>
    <property type="match status" value="1"/>
</dbReference>
<dbReference type="SUPFAM" id="SSF56112">
    <property type="entry name" value="Protein kinase-like (PK-like)"/>
    <property type="match status" value="1"/>
</dbReference>
<keyword evidence="4" id="KW-1185">Reference proteome</keyword>
<organism evidence="3 4">
    <name type="scientific">Marininema halotolerans</name>
    <dbReference type="NCBI Taxonomy" id="1155944"/>
    <lineage>
        <taxon>Bacteria</taxon>
        <taxon>Bacillati</taxon>
        <taxon>Bacillota</taxon>
        <taxon>Bacilli</taxon>
        <taxon>Bacillales</taxon>
        <taxon>Thermoactinomycetaceae</taxon>
        <taxon>Marininema</taxon>
    </lineage>
</organism>
<dbReference type="PROSITE" id="PS00109">
    <property type="entry name" value="PROTEIN_KINASE_TYR"/>
    <property type="match status" value="1"/>
</dbReference>
<evidence type="ECO:0000313" key="3">
    <source>
        <dbReference type="EMBL" id="SFS36073.1"/>
    </source>
</evidence>
<proteinExistence type="predicted"/>
<dbReference type="GO" id="GO:0004674">
    <property type="term" value="F:protein serine/threonine kinase activity"/>
    <property type="evidence" value="ECO:0007669"/>
    <property type="project" value="TreeGrafter"/>
</dbReference>
<dbReference type="InterPro" id="IPR008266">
    <property type="entry name" value="Tyr_kinase_AS"/>
</dbReference>
<dbReference type="InterPro" id="IPR000719">
    <property type="entry name" value="Prot_kinase_dom"/>
</dbReference>
<dbReference type="PROSITE" id="PS50011">
    <property type="entry name" value="PROTEIN_KINASE_DOM"/>
    <property type="match status" value="1"/>
</dbReference>
<dbReference type="InterPro" id="IPR011009">
    <property type="entry name" value="Kinase-like_dom_sf"/>
</dbReference>
<evidence type="ECO:0000256" key="1">
    <source>
        <dbReference type="PROSITE-ProRule" id="PRU10141"/>
    </source>
</evidence>
<dbReference type="InterPro" id="IPR017441">
    <property type="entry name" value="Protein_kinase_ATP_BS"/>
</dbReference>
<dbReference type="Proteomes" id="UP000198660">
    <property type="component" value="Unassembled WGS sequence"/>
</dbReference>
<dbReference type="PROSITE" id="PS00107">
    <property type="entry name" value="PROTEIN_KINASE_ATP"/>
    <property type="match status" value="1"/>
</dbReference>
<dbReference type="AlphaFoldDB" id="A0A1I6P7A6"/>
<dbReference type="OrthoDB" id="9762169at2"/>
<dbReference type="Gene3D" id="1.10.510.10">
    <property type="entry name" value="Transferase(Phosphotransferase) domain 1"/>
    <property type="match status" value="1"/>
</dbReference>
<feature type="domain" description="Protein kinase" evidence="2">
    <location>
        <begin position="162"/>
        <end position="403"/>
    </location>
</feature>
<dbReference type="GO" id="GO:0005524">
    <property type="term" value="F:ATP binding"/>
    <property type="evidence" value="ECO:0007669"/>
    <property type="project" value="UniProtKB-UniRule"/>
</dbReference>
<dbReference type="RefSeq" id="WP_091833042.1">
    <property type="nucleotide sequence ID" value="NZ_FPAA01000001.1"/>
</dbReference>
<keyword evidence="1" id="KW-0547">Nucleotide-binding</keyword>
<feature type="binding site" evidence="1">
    <location>
        <position position="192"/>
    </location>
    <ligand>
        <name>ATP</name>
        <dbReference type="ChEBI" id="CHEBI:30616"/>
    </ligand>
</feature>